<protein>
    <submittedName>
        <fullName evidence="1">Uncharacterized protein</fullName>
    </submittedName>
</protein>
<reference evidence="1" key="1">
    <citation type="submission" date="2023-04" db="EMBL/GenBank/DDBJ databases">
        <title>Draft Genome sequencing of Naganishia species isolated from polar environments using Oxford Nanopore Technology.</title>
        <authorList>
            <person name="Leo P."/>
            <person name="Venkateswaran K."/>
        </authorList>
    </citation>
    <scope>NUCLEOTIDE SEQUENCE</scope>
    <source>
        <strain evidence="1">MNA-CCFEE 5261</strain>
    </source>
</reference>
<organism evidence="1 2">
    <name type="scientific">Naganishia cerealis</name>
    <dbReference type="NCBI Taxonomy" id="610337"/>
    <lineage>
        <taxon>Eukaryota</taxon>
        <taxon>Fungi</taxon>
        <taxon>Dikarya</taxon>
        <taxon>Basidiomycota</taxon>
        <taxon>Agaricomycotina</taxon>
        <taxon>Tremellomycetes</taxon>
        <taxon>Filobasidiales</taxon>
        <taxon>Filobasidiaceae</taxon>
        <taxon>Naganishia</taxon>
    </lineage>
</organism>
<accession>A0ACC2WJQ1</accession>
<evidence type="ECO:0000313" key="2">
    <source>
        <dbReference type="Proteomes" id="UP001241377"/>
    </source>
</evidence>
<dbReference type="Proteomes" id="UP001241377">
    <property type="component" value="Unassembled WGS sequence"/>
</dbReference>
<gene>
    <name evidence="1" type="ORF">QFC19_001157</name>
</gene>
<name>A0ACC2WJQ1_9TREE</name>
<proteinExistence type="predicted"/>
<dbReference type="EMBL" id="JASBWR010000008">
    <property type="protein sequence ID" value="KAJ9111389.1"/>
    <property type="molecule type" value="Genomic_DNA"/>
</dbReference>
<sequence length="401" mass="43618">MSDVALTLEEYKRYGRQMILEGFGLPGQLKLKRARIAVIGAGGLGCPALQYLVGAGVGHVGIFDFDRVESSNLHRQVLHNTERVGWFKAESAKLALQALNPHVEVLAYTEPILPSNAISLLESYSLILDCTDRPTTRYLISDAAVRLGVVLVSGAAISMGGQWSVYGGYHRAGIPSPRSERTAENIVDDSQSKRRPCYRCIWPKPLPQTGGSGAGTCEEEGVFGPVVGIVGVQMASEAMKVILGLDDDLEAVPYEAFCGLSEMPEEEEGRGGGQVDRIRVKALQEALTSNIGTKNLLIDARQEIEYGMCAIPESQNIPMEAFIKDPIKSVQDVLDGSAEDTSGVNIFFLCRRGNDSLVSAIALRKALQEVDPENSRNWQIKDVIGGVRAWSKEVDPHFPVY</sequence>
<evidence type="ECO:0000313" key="1">
    <source>
        <dbReference type="EMBL" id="KAJ9111389.1"/>
    </source>
</evidence>
<keyword evidence="2" id="KW-1185">Reference proteome</keyword>
<comment type="caution">
    <text evidence="1">The sequence shown here is derived from an EMBL/GenBank/DDBJ whole genome shotgun (WGS) entry which is preliminary data.</text>
</comment>